<reference evidence="2" key="1">
    <citation type="journal article" date="2022" name="Mol. Ecol. Resour.">
        <title>The genomes of chicory, endive, great burdock and yacon provide insights into Asteraceae palaeo-polyploidization history and plant inulin production.</title>
        <authorList>
            <person name="Fan W."/>
            <person name="Wang S."/>
            <person name="Wang H."/>
            <person name="Wang A."/>
            <person name="Jiang F."/>
            <person name="Liu H."/>
            <person name="Zhao H."/>
            <person name="Xu D."/>
            <person name="Zhang Y."/>
        </authorList>
    </citation>
    <scope>NUCLEOTIDE SEQUENCE [LARGE SCALE GENOMIC DNA]</scope>
    <source>
        <strain evidence="2">cv. Punajuju</strain>
    </source>
</reference>
<evidence type="ECO:0000313" key="1">
    <source>
        <dbReference type="EMBL" id="KAI3688445.1"/>
    </source>
</evidence>
<accession>A0ACB8YSJ4</accession>
<sequence>MKESCRASDAGDFTLLLWLHDDDYSAYDLGMTGNRPRLLVAVFANNRGGDCDARGIESNNAEGVEPITVNVRCSNGTEFSVQVYDVSSYLEDHPGGDDVLLEVTGNSLFFLYLMN</sequence>
<proteinExistence type="predicted"/>
<dbReference type="EMBL" id="CM042017">
    <property type="protein sequence ID" value="KAI3688445.1"/>
    <property type="molecule type" value="Genomic_DNA"/>
</dbReference>
<comment type="caution">
    <text evidence="1">The sequence shown here is derived from an EMBL/GenBank/DDBJ whole genome shotgun (WGS) entry which is preliminary data.</text>
</comment>
<dbReference type="Proteomes" id="UP001055811">
    <property type="component" value="Linkage Group LG09"/>
</dbReference>
<organism evidence="1 2">
    <name type="scientific">Cichorium intybus</name>
    <name type="common">Chicory</name>
    <dbReference type="NCBI Taxonomy" id="13427"/>
    <lineage>
        <taxon>Eukaryota</taxon>
        <taxon>Viridiplantae</taxon>
        <taxon>Streptophyta</taxon>
        <taxon>Embryophyta</taxon>
        <taxon>Tracheophyta</taxon>
        <taxon>Spermatophyta</taxon>
        <taxon>Magnoliopsida</taxon>
        <taxon>eudicotyledons</taxon>
        <taxon>Gunneridae</taxon>
        <taxon>Pentapetalae</taxon>
        <taxon>asterids</taxon>
        <taxon>campanulids</taxon>
        <taxon>Asterales</taxon>
        <taxon>Asteraceae</taxon>
        <taxon>Cichorioideae</taxon>
        <taxon>Cichorieae</taxon>
        <taxon>Cichoriinae</taxon>
        <taxon>Cichorium</taxon>
    </lineage>
</organism>
<gene>
    <name evidence="1" type="ORF">L2E82_46025</name>
</gene>
<protein>
    <submittedName>
        <fullName evidence="1">Uncharacterized protein</fullName>
    </submittedName>
</protein>
<reference evidence="1 2" key="2">
    <citation type="journal article" date="2022" name="Mol. Ecol. Resour.">
        <title>The genomes of chicory, endive, great burdock and yacon provide insights into Asteraceae paleo-polyploidization history and plant inulin production.</title>
        <authorList>
            <person name="Fan W."/>
            <person name="Wang S."/>
            <person name="Wang H."/>
            <person name="Wang A."/>
            <person name="Jiang F."/>
            <person name="Liu H."/>
            <person name="Zhao H."/>
            <person name="Xu D."/>
            <person name="Zhang Y."/>
        </authorList>
    </citation>
    <scope>NUCLEOTIDE SEQUENCE [LARGE SCALE GENOMIC DNA]</scope>
    <source>
        <strain evidence="2">cv. Punajuju</strain>
        <tissue evidence="1">Leaves</tissue>
    </source>
</reference>
<evidence type="ECO:0000313" key="2">
    <source>
        <dbReference type="Proteomes" id="UP001055811"/>
    </source>
</evidence>
<name>A0ACB8YSJ4_CICIN</name>
<keyword evidence="2" id="KW-1185">Reference proteome</keyword>